<keyword evidence="1" id="KW-0732">Signal</keyword>
<keyword evidence="3" id="KW-1185">Reference proteome</keyword>
<gene>
    <name evidence="2" type="ORF">FRZ44_12180</name>
</gene>
<reference evidence="2 3" key="1">
    <citation type="submission" date="2019-08" db="EMBL/GenBank/DDBJ databases">
        <title>Hyperibacter terrae gen. nov., sp. nov. and Hyperibacter viscosus sp. nov., two new members in the family Rhodospirillaceae isolated from the rhizosphere of Hypericum perforatum.</title>
        <authorList>
            <person name="Noviana Z."/>
        </authorList>
    </citation>
    <scope>NUCLEOTIDE SEQUENCE [LARGE SCALE GENOMIC DNA]</scope>
    <source>
        <strain evidence="2 3">R5913</strain>
    </source>
</reference>
<sequence length="207" mass="22670">MKPLFFTAMLATAIGIAPPWAGAGALELAPNVTDEINVTTDSSPGWMPTADQRQGALAAVQSFLDAVQHGRYADAYGMQNPAVVHAQTLLQFTQYEQDFRALSGPLKFWRVTKVTWTKDPVQAPFPGVYAAVDLVSQFANVDRDCGFIVVYQPPAGRVFSILRRENNYLDNASARTVEQNQGKAEVAKVWGQLSSYCPNYVVSPDQP</sequence>
<accession>A0A5J6MEN8</accession>
<name>A0A5J6MEN8_9PROT</name>
<dbReference type="KEGG" id="htq:FRZ44_12180"/>
<feature type="signal peptide" evidence="1">
    <location>
        <begin position="1"/>
        <end position="23"/>
    </location>
</feature>
<evidence type="ECO:0000313" key="2">
    <source>
        <dbReference type="EMBL" id="QEX15928.1"/>
    </source>
</evidence>
<protein>
    <recommendedName>
        <fullName evidence="4">DUF4019 domain-containing protein</fullName>
    </recommendedName>
</protein>
<evidence type="ECO:0000313" key="3">
    <source>
        <dbReference type="Proteomes" id="UP000326202"/>
    </source>
</evidence>
<dbReference type="AlphaFoldDB" id="A0A5J6MEN8"/>
<evidence type="ECO:0000256" key="1">
    <source>
        <dbReference type="SAM" id="SignalP"/>
    </source>
</evidence>
<proteinExistence type="predicted"/>
<feature type="chain" id="PRO_5023887909" description="DUF4019 domain-containing protein" evidence="1">
    <location>
        <begin position="24"/>
        <end position="207"/>
    </location>
</feature>
<dbReference type="OrthoDB" id="6058248at2"/>
<dbReference type="EMBL" id="CP042906">
    <property type="protein sequence ID" value="QEX15928.1"/>
    <property type="molecule type" value="Genomic_DNA"/>
</dbReference>
<dbReference type="Proteomes" id="UP000326202">
    <property type="component" value="Chromosome"/>
</dbReference>
<dbReference type="RefSeq" id="WP_151176340.1">
    <property type="nucleotide sequence ID" value="NZ_CP042906.1"/>
</dbReference>
<organism evidence="2 3">
    <name type="scientific">Hypericibacter terrae</name>
    <dbReference type="NCBI Taxonomy" id="2602015"/>
    <lineage>
        <taxon>Bacteria</taxon>
        <taxon>Pseudomonadati</taxon>
        <taxon>Pseudomonadota</taxon>
        <taxon>Alphaproteobacteria</taxon>
        <taxon>Rhodospirillales</taxon>
        <taxon>Dongiaceae</taxon>
        <taxon>Hypericibacter</taxon>
    </lineage>
</organism>
<evidence type="ECO:0008006" key="4">
    <source>
        <dbReference type="Google" id="ProtNLM"/>
    </source>
</evidence>